<feature type="coiled-coil region" evidence="1">
    <location>
        <begin position="454"/>
        <end position="585"/>
    </location>
</feature>
<evidence type="ECO:0000313" key="3">
    <source>
        <dbReference type="Proteomes" id="UP001460270"/>
    </source>
</evidence>
<keyword evidence="1" id="KW-0175">Coiled coil</keyword>
<sequence length="600" mass="71675">MISMETQTKKSSSNQPLPCESDYVKKIQKEFERYKCEIENDLATREAEWTEVMNKLKSEKDAWCKEANTLSDEAKNLKSQISETQHCLEEVVAEYKGQLDKWNKTEANAFPPKMISMETQTEEDQEKHSVKDLQKKEQAWKAEKAELLRQIDVMKSWDVQPTSLTQVESSCVRARNYIDQEVQFGLFKREHSWVIEKRNMENQIQELSQLNQALDTKVKDHWLQLQEKTTSYDGNEKAFIHKETDLLRKITELSNKLTEKREQEITWMKDLDALKSQLAKKENQLLLSETEMDAKTMTWLNEKGKFENERKKFEDEKDDLNKVTLLNRLTEQLREIEELKLQQTQLIENNRKWKENFNSYCERKAFEFKEEEEIWHKQKLQLENESSKKNYEIQKLQTIIARLEGNLQRPFQKKDQIEKLQETIYQLQQQVVKRTEICNDSELKQQQEIWTNEKLKLAEECSKKNAEMEKLRAKIEELENALATEQQKCDDLDSELKQQQENWTKEKVKLTEDCSQKNDEIAKLRAKIEELGNALVTEQQKNRDDIISELNHQQEIWKNDKLKLKERLLEKIDKLKTKMHSLKRCLRWNSKILAKLWRMS</sequence>
<gene>
    <name evidence="2" type="ORF">WMY93_005898</name>
</gene>
<feature type="coiled-coil region" evidence="1">
    <location>
        <begin position="53"/>
        <end position="80"/>
    </location>
</feature>
<dbReference type="Proteomes" id="UP001460270">
    <property type="component" value="Unassembled WGS sequence"/>
</dbReference>
<organism evidence="2 3">
    <name type="scientific">Mugilogobius chulae</name>
    <name type="common">yellowstripe goby</name>
    <dbReference type="NCBI Taxonomy" id="88201"/>
    <lineage>
        <taxon>Eukaryota</taxon>
        <taxon>Metazoa</taxon>
        <taxon>Chordata</taxon>
        <taxon>Craniata</taxon>
        <taxon>Vertebrata</taxon>
        <taxon>Euteleostomi</taxon>
        <taxon>Actinopterygii</taxon>
        <taxon>Neopterygii</taxon>
        <taxon>Teleostei</taxon>
        <taxon>Neoteleostei</taxon>
        <taxon>Acanthomorphata</taxon>
        <taxon>Gobiaria</taxon>
        <taxon>Gobiiformes</taxon>
        <taxon>Gobioidei</taxon>
        <taxon>Gobiidae</taxon>
        <taxon>Gobionellinae</taxon>
        <taxon>Mugilogobius</taxon>
    </lineage>
</organism>
<evidence type="ECO:0000313" key="2">
    <source>
        <dbReference type="EMBL" id="KAK7929503.1"/>
    </source>
</evidence>
<dbReference type="AlphaFoldDB" id="A0AAW0PPJ3"/>
<feature type="coiled-coil region" evidence="1">
    <location>
        <begin position="197"/>
        <end position="397"/>
    </location>
</feature>
<keyword evidence="3" id="KW-1185">Reference proteome</keyword>
<accession>A0AAW0PPJ3</accession>
<reference evidence="3" key="1">
    <citation type="submission" date="2024-04" db="EMBL/GenBank/DDBJ databases">
        <title>Salinicola lusitanus LLJ914,a marine bacterium isolated from the Okinawa Trough.</title>
        <authorList>
            <person name="Li J."/>
        </authorList>
    </citation>
    <scope>NUCLEOTIDE SEQUENCE [LARGE SCALE GENOMIC DNA]</scope>
</reference>
<protein>
    <submittedName>
        <fullName evidence="2">Uncharacterized protein</fullName>
    </submittedName>
</protein>
<evidence type="ECO:0000256" key="1">
    <source>
        <dbReference type="SAM" id="Coils"/>
    </source>
</evidence>
<dbReference type="EMBL" id="JBBPFD010000004">
    <property type="protein sequence ID" value="KAK7929503.1"/>
    <property type="molecule type" value="Genomic_DNA"/>
</dbReference>
<proteinExistence type="predicted"/>
<comment type="caution">
    <text evidence="2">The sequence shown here is derived from an EMBL/GenBank/DDBJ whole genome shotgun (WGS) entry which is preliminary data.</text>
</comment>
<name>A0AAW0PPJ3_9GOBI</name>